<dbReference type="PhylomeDB" id="A0A0G4FDY2"/>
<dbReference type="AlphaFoldDB" id="A0A0G4FDY2"/>
<dbReference type="VEuPathDB" id="CryptoDB:Cvel_16540"/>
<evidence type="ECO:0000313" key="1">
    <source>
        <dbReference type="EMBL" id="CEM11417.1"/>
    </source>
</evidence>
<sequence>MGARRHFSPRVAASRWAATQGVAATWGAARRCSGGQEEVGKAGLKWTLKASDWSGLCLNVSVCNEHIGSRPASTLHEECNHELTDQDFGRRGQVHLDEQRLEMFRRQVRPFAVVKLAFPALGALPALHNSCAHSPKPFLSLSIHLSSPAQGPCGRLERSFKGSKVAESSLGPEGAAQELLQVVSRTCLP</sequence>
<organism evidence="1">
    <name type="scientific">Chromera velia CCMP2878</name>
    <dbReference type="NCBI Taxonomy" id="1169474"/>
    <lineage>
        <taxon>Eukaryota</taxon>
        <taxon>Sar</taxon>
        <taxon>Alveolata</taxon>
        <taxon>Colpodellida</taxon>
        <taxon>Chromeraceae</taxon>
        <taxon>Chromera</taxon>
    </lineage>
</organism>
<reference evidence="1" key="1">
    <citation type="submission" date="2014-11" db="EMBL/GenBank/DDBJ databases">
        <authorList>
            <person name="Otto D Thomas"/>
            <person name="Naeem Raeece"/>
        </authorList>
    </citation>
    <scope>NUCLEOTIDE SEQUENCE</scope>
</reference>
<accession>A0A0G4FDY2</accession>
<proteinExistence type="predicted"/>
<protein>
    <submittedName>
        <fullName evidence="1">Uncharacterized protein</fullName>
    </submittedName>
</protein>
<gene>
    <name evidence="1" type="ORF">Cvel_16540</name>
</gene>
<name>A0A0G4FDY2_9ALVE</name>
<dbReference type="EMBL" id="CDMZ01000306">
    <property type="protein sequence ID" value="CEM11417.1"/>
    <property type="molecule type" value="Genomic_DNA"/>
</dbReference>